<dbReference type="Proteomes" id="UP000811899">
    <property type="component" value="Unassembled WGS sequence"/>
</dbReference>
<gene>
    <name evidence="2" type="ORF">KI809_04335</name>
</gene>
<evidence type="ECO:0000313" key="2">
    <source>
        <dbReference type="EMBL" id="MBT0663524.1"/>
    </source>
</evidence>
<keyword evidence="2" id="KW-0648">Protein biosynthesis</keyword>
<accession>A0AAW4KYS5</accession>
<keyword evidence="3" id="KW-1185">Reference proteome</keyword>
<comment type="caution">
    <text evidence="2">The sequence shown here is derived from an EMBL/GenBank/DDBJ whole genome shotgun (WGS) entry which is preliminary data.</text>
</comment>
<organism evidence="2 3">
    <name type="scientific">Geoanaerobacter pelophilus</name>
    <dbReference type="NCBI Taxonomy" id="60036"/>
    <lineage>
        <taxon>Bacteria</taxon>
        <taxon>Pseudomonadati</taxon>
        <taxon>Thermodesulfobacteriota</taxon>
        <taxon>Desulfuromonadia</taxon>
        <taxon>Geobacterales</taxon>
        <taxon>Geobacteraceae</taxon>
        <taxon>Geoanaerobacter</taxon>
    </lineage>
</organism>
<dbReference type="GO" id="GO:0003743">
    <property type="term" value="F:translation initiation factor activity"/>
    <property type="evidence" value="ECO:0007669"/>
    <property type="project" value="UniProtKB-KW"/>
</dbReference>
<dbReference type="RefSeq" id="WP_214170256.1">
    <property type="nucleotide sequence ID" value="NZ_JAHCVJ010000001.1"/>
</dbReference>
<sequence length="353" mass="40731">MTPDIPGIKFDWISFTLPAIYNESTLPQLIGNLFATPFELFHLQNRKRNYYKRSFLLSGQNGDKLIEIFCDPDTDKNPNTTLIQISGYALSAYAGNPLSIDVPELFRQVLYLGGKPTVLHIAMDDTANRLPWSEIVELSSPDRYQEQIVSPLIRPRHDGTPQPPICINNETVYFGRRSGRNSICIYRKDRLEQTKFPWLRVEYRTQDRPTAKAIAERIATGDELGPLVSGLVRRFLDFREKSYKTKYNRPSCAWWSEWLGNVDKMIISRDLAPRRKPVAKPKRSKTMEELIRDFDTLMARPTESDFQMLSEFLTRHGITELCKFDQPASEPPAIPIELLPAQEVNFAPDIWFD</sequence>
<protein>
    <submittedName>
        <fullName evidence="2">Replication initiation factor domain-containing protein</fullName>
    </submittedName>
</protein>
<evidence type="ECO:0000313" key="3">
    <source>
        <dbReference type="Proteomes" id="UP000811899"/>
    </source>
</evidence>
<reference evidence="2 3" key="1">
    <citation type="submission" date="2021-05" db="EMBL/GenBank/DDBJ databases">
        <title>The draft genome of Geobacter pelophilus DSM 12255.</title>
        <authorList>
            <person name="Xu Z."/>
            <person name="Masuda Y."/>
            <person name="Itoh H."/>
            <person name="Senoo K."/>
        </authorList>
    </citation>
    <scope>NUCLEOTIDE SEQUENCE [LARGE SCALE GENOMIC DNA]</scope>
    <source>
        <strain evidence="2 3">DSM 12255</strain>
    </source>
</reference>
<evidence type="ECO:0000259" key="1">
    <source>
        <dbReference type="Pfam" id="PF02486"/>
    </source>
</evidence>
<keyword evidence="2" id="KW-0396">Initiation factor</keyword>
<dbReference type="AlphaFoldDB" id="A0AAW4KYS5"/>
<feature type="domain" description="Replication initiation protein-like C-terminal" evidence="1">
    <location>
        <begin position="167"/>
        <end position="267"/>
    </location>
</feature>
<name>A0AAW4KYS5_9BACT</name>
<dbReference type="Pfam" id="PF02486">
    <property type="entry name" value="Rep_trans"/>
    <property type="match status" value="1"/>
</dbReference>
<dbReference type="EMBL" id="JAHCVJ010000001">
    <property type="protein sequence ID" value="MBT0663524.1"/>
    <property type="molecule type" value="Genomic_DNA"/>
</dbReference>
<proteinExistence type="predicted"/>
<dbReference type="InterPro" id="IPR003491">
    <property type="entry name" value="REP-like_C"/>
</dbReference>